<evidence type="ECO:0000313" key="11">
    <source>
        <dbReference type="Proteomes" id="UP001595616"/>
    </source>
</evidence>
<feature type="transmembrane region" description="Helical" evidence="8">
    <location>
        <begin position="330"/>
        <end position="350"/>
    </location>
</feature>
<evidence type="ECO:0000313" key="10">
    <source>
        <dbReference type="EMBL" id="MFC3809632.1"/>
    </source>
</evidence>
<proteinExistence type="inferred from homology"/>
<dbReference type="InterPro" id="IPR045863">
    <property type="entry name" value="CorA_TM1_TM2"/>
</dbReference>
<dbReference type="SUPFAM" id="SSF144083">
    <property type="entry name" value="Magnesium transport protein CorA, transmembrane region"/>
    <property type="match status" value="1"/>
</dbReference>
<dbReference type="NCBIfam" id="TIGR00383">
    <property type="entry name" value="corA"/>
    <property type="match status" value="1"/>
</dbReference>
<evidence type="ECO:0000256" key="4">
    <source>
        <dbReference type="ARBA" id="ARBA00022475"/>
    </source>
</evidence>
<dbReference type="Proteomes" id="UP001595616">
    <property type="component" value="Unassembled WGS sequence"/>
</dbReference>
<comment type="subcellular location">
    <subcellularLocation>
        <location evidence="1">Cell membrane</location>
        <topology evidence="1">Multi-pass membrane protein</topology>
    </subcellularLocation>
    <subcellularLocation>
        <location evidence="8">Membrane</location>
        <topology evidence="8">Multi-pass membrane protein</topology>
    </subcellularLocation>
</comment>
<dbReference type="Gene3D" id="3.30.460.20">
    <property type="entry name" value="CorA soluble domain-like"/>
    <property type="match status" value="1"/>
</dbReference>
<evidence type="ECO:0000256" key="5">
    <source>
        <dbReference type="ARBA" id="ARBA00022692"/>
    </source>
</evidence>
<sequence>MSKSKLTKHSVFSSAGSLNYIGKAITVDPTINLVTYNAETLDSVPCSKISELPAVFSEEMVTWIEVSGIHKPKMIEKLGIKYDFHPLMVEDLLNTTQKPKIEYFPKNNHLFIILKVPNYNETTNEIENEHICIVLGQNFVISFQEQDHVDVFSTIITRLNRVNSKTKARDSDYLFYSLIDIVVDNYFQVIDIIEEKVMTLEREILKEAKNIHQNKIFYLKRELAFIRKTLNPFRDIIQSILREDYNYVSQEVKVYFRDVLDHVFENIDATDTLREDIENLMVNYHSQLSNRMNAVMKTLTVFTAIFMPLTFIVGVYGMNFENMPELHNPHGYFVTLGVMFVLCITLWVYFKWKKYI</sequence>
<dbReference type="InterPro" id="IPR045861">
    <property type="entry name" value="CorA_cytoplasmic_dom"/>
</dbReference>
<keyword evidence="9" id="KW-0175">Coiled coil</keyword>
<dbReference type="PANTHER" id="PTHR46494:SF1">
    <property type="entry name" value="CORA FAMILY METAL ION TRANSPORTER (EUROFUNG)"/>
    <property type="match status" value="1"/>
</dbReference>
<comment type="function">
    <text evidence="8">Mediates influx of magnesium ions.</text>
</comment>
<keyword evidence="6 8" id="KW-1133">Transmembrane helix</keyword>
<protein>
    <recommendedName>
        <fullName evidence="8">Magnesium transport protein CorA</fullName>
    </recommendedName>
</protein>
<dbReference type="RefSeq" id="WP_379834942.1">
    <property type="nucleotide sequence ID" value="NZ_JBHRYQ010000001.1"/>
</dbReference>
<comment type="caution">
    <text evidence="10">The sequence shown here is derived from an EMBL/GenBank/DDBJ whole genome shotgun (WGS) entry which is preliminary data.</text>
</comment>
<evidence type="ECO:0000256" key="6">
    <source>
        <dbReference type="ARBA" id="ARBA00022989"/>
    </source>
</evidence>
<dbReference type="InterPro" id="IPR002523">
    <property type="entry name" value="MgTranspt_CorA/ZnTranspt_ZntB"/>
</dbReference>
<evidence type="ECO:0000256" key="8">
    <source>
        <dbReference type="RuleBase" id="RU362010"/>
    </source>
</evidence>
<dbReference type="EMBL" id="JBHRYQ010000001">
    <property type="protein sequence ID" value="MFC3809632.1"/>
    <property type="molecule type" value="Genomic_DNA"/>
</dbReference>
<name>A0ABV7YUD8_9BACT</name>
<dbReference type="CDD" id="cd12828">
    <property type="entry name" value="TmCorA-like_1"/>
    <property type="match status" value="1"/>
</dbReference>
<accession>A0ABV7YUD8</accession>
<reference evidence="11" key="1">
    <citation type="journal article" date="2019" name="Int. J. Syst. Evol. Microbiol.">
        <title>The Global Catalogue of Microorganisms (GCM) 10K type strain sequencing project: providing services to taxonomists for standard genome sequencing and annotation.</title>
        <authorList>
            <consortium name="The Broad Institute Genomics Platform"/>
            <consortium name="The Broad Institute Genome Sequencing Center for Infectious Disease"/>
            <person name="Wu L."/>
            <person name="Ma J."/>
        </authorList>
    </citation>
    <scope>NUCLEOTIDE SEQUENCE [LARGE SCALE GENOMIC DNA]</scope>
    <source>
        <strain evidence="11">CECT 7956</strain>
    </source>
</reference>
<gene>
    <name evidence="8 10" type="primary">corA</name>
    <name evidence="10" type="ORF">ACFOOI_03115</name>
</gene>
<dbReference type="Pfam" id="PF01544">
    <property type="entry name" value="CorA"/>
    <property type="match status" value="1"/>
</dbReference>
<evidence type="ECO:0000256" key="9">
    <source>
        <dbReference type="SAM" id="Coils"/>
    </source>
</evidence>
<evidence type="ECO:0000256" key="3">
    <source>
        <dbReference type="ARBA" id="ARBA00022448"/>
    </source>
</evidence>
<evidence type="ECO:0000256" key="7">
    <source>
        <dbReference type="ARBA" id="ARBA00023136"/>
    </source>
</evidence>
<organism evidence="10 11">
    <name type="scientific">Lacihabitans lacunae</name>
    <dbReference type="NCBI Taxonomy" id="1028214"/>
    <lineage>
        <taxon>Bacteria</taxon>
        <taxon>Pseudomonadati</taxon>
        <taxon>Bacteroidota</taxon>
        <taxon>Cytophagia</taxon>
        <taxon>Cytophagales</taxon>
        <taxon>Leadbetterellaceae</taxon>
        <taxon>Lacihabitans</taxon>
    </lineage>
</organism>
<dbReference type="SUPFAM" id="SSF143865">
    <property type="entry name" value="CorA soluble domain-like"/>
    <property type="match status" value="1"/>
</dbReference>
<dbReference type="PANTHER" id="PTHR46494">
    <property type="entry name" value="CORA FAMILY METAL ION TRANSPORTER (EUROFUNG)"/>
    <property type="match status" value="1"/>
</dbReference>
<keyword evidence="3 8" id="KW-0813">Transport</keyword>
<evidence type="ECO:0000256" key="2">
    <source>
        <dbReference type="ARBA" id="ARBA00009765"/>
    </source>
</evidence>
<feature type="transmembrane region" description="Helical" evidence="8">
    <location>
        <begin position="299"/>
        <end position="318"/>
    </location>
</feature>
<keyword evidence="5 8" id="KW-0812">Transmembrane</keyword>
<comment type="similarity">
    <text evidence="2 8">Belongs to the CorA metal ion transporter (MIT) (TC 1.A.35) family.</text>
</comment>
<keyword evidence="8" id="KW-0460">Magnesium</keyword>
<evidence type="ECO:0000256" key="1">
    <source>
        <dbReference type="ARBA" id="ARBA00004651"/>
    </source>
</evidence>
<dbReference type="Gene3D" id="1.20.58.340">
    <property type="entry name" value="Magnesium transport protein CorA, transmembrane region"/>
    <property type="match status" value="2"/>
</dbReference>
<keyword evidence="11" id="KW-1185">Reference proteome</keyword>
<feature type="coiled-coil region" evidence="9">
    <location>
        <begin position="183"/>
        <end position="210"/>
    </location>
</feature>
<keyword evidence="7 8" id="KW-0472">Membrane</keyword>
<keyword evidence="4 8" id="KW-1003">Cell membrane</keyword>
<keyword evidence="8" id="KW-0406">Ion transport</keyword>
<dbReference type="InterPro" id="IPR004488">
    <property type="entry name" value="Mg/Co-transport_prot_CorA"/>
</dbReference>